<feature type="chain" id="PRO_5040274290" evidence="6">
    <location>
        <begin position="19"/>
        <end position="221"/>
    </location>
</feature>
<dbReference type="SUPFAM" id="SSF51445">
    <property type="entry name" value="(Trans)glycosidases"/>
    <property type="match status" value="1"/>
</dbReference>
<dbReference type="Proteomes" id="UP001152561">
    <property type="component" value="Unassembled WGS sequence"/>
</dbReference>
<dbReference type="Gene3D" id="3.20.20.80">
    <property type="entry name" value="Glycosidases"/>
    <property type="match status" value="2"/>
</dbReference>
<dbReference type="InterPro" id="IPR017853">
    <property type="entry name" value="GH"/>
</dbReference>
<dbReference type="PANTHER" id="PTHR32227">
    <property type="entry name" value="GLUCAN ENDO-1,3-BETA-GLUCOSIDASE BG1-RELATED-RELATED"/>
    <property type="match status" value="1"/>
</dbReference>
<dbReference type="PROSITE" id="PS00587">
    <property type="entry name" value="GLYCOSYL_HYDROL_F17"/>
    <property type="match status" value="1"/>
</dbReference>
<evidence type="ECO:0000313" key="8">
    <source>
        <dbReference type="Proteomes" id="UP001152561"/>
    </source>
</evidence>
<dbReference type="Pfam" id="PF00332">
    <property type="entry name" value="Glyco_hydro_17"/>
    <property type="match status" value="2"/>
</dbReference>
<dbReference type="InterPro" id="IPR044965">
    <property type="entry name" value="Glyco_hydro_17_plant"/>
</dbReference>
<evidence type="ECO:0000256" key="5">
    <source>
        <dbReference type="RuleBase" id="RU004336"/>
    </source>
</evidence>
<evidence type="ECO:0000256" key="1">
    <source>
        <dbReference type="ARBA" id="ARBA00008773"/>
    </source>
</evidence>
<dbReference type="GO" id="GO:0005975">
    <property type="term" value="P:carbohydrate metabolic process"/>
    <property type="evidence" value="ECO:0007669"/>
    <property type="project" value="InterPro"/>
</dbReference>
<keyword evidence="6" id="KW-0732">Signal</keyword>
<sequence>MATTQMAAIMILRLLVDSSIDIAGPQSIGVCYGMLGNNLPNHWEVIQLYKSRNIGRLRLYDPNHGALQALRGSNIEVMLGLPNSDVEHIASGMEHAKWNGARWFTDPIVGFLRDTYAPLLVNIYPYFSYFGNTGQISLPYALFTAPNIVVQDGSRQYRNSFDAMLDSVYTGMDRSGEGSVGIVVSESGWPSAGAFGATTDNATTYLRNLIQHEKKCSPRKP</sequence>
<evidence type="ECO:0000256" key="4">
    <source>
        <dbReference type="RuleBase" id="RU004335"/>
    </source>
</evidence>
<dbReference type="InterPro" id="IPR000490">
    <property type="entry name" value="Glyco_hydro_17"/>
</dbReference>
<evidence type="ECO:0000256" key="2">
    <source>
        <dbReference type="ARBA" id="ARBA00022801"/>
    </source>
</evidence>
<organism evidence="7 8">
    <name type="scientific">Anisodus acutangulus</name>
    <dbReference type="NCBI Taxonomy" id="402998"/>
    <lineage>
        <taxon>Eukaryota</taxon>
        <taxon>Viridiplantae</taxon>
        <taxon>Streptophyta</taxon>
        <taxon>Embryophyta</taxon>
        <taxon>Tracheophyta</taxon>
        <taxon>Spermatophyta</taxon>
        <taxon>Magnoliopsida</taxon>
        <taxon>eudicotyledons</taxon>
        <taxon>Gunneridae</taxon>
        <taxon>Pentapetalae</taxon>
        <taxon>asterids</taxon>
        <taxon>lamiids</taxon>
        <taxon>Solanales</taxon>
        <taxon>Solanaceae</taxon>
        <taxon>Solanoideae</taxon>
        <taxon>Hyoscyameae</taxon>
        <taxon>Anisodus</taxon>
    </lineage>
</organism>
<proteinExistence type="inferred from homology"/>
<name>A0A9Q1RUF8_9SOLA</name>
<accession>A0A9Q1RUF8</accession>
<feature type="signal peptide" evidence="6">
    <location>
        <begin position="1"/>
        <end position="18"/>
    </location>
</feature>
<reference evidence="8" key="1">
    <citation type="journal article" date="2023" name="Proc. Natl. Acad. Sci. U.S.A.">
        <title>Genomic and structural basis for evolution of tropane alkaloid biosynthesis.</title>
        <authorList>
            <person name="Wanga Y.-J."/>
            <person name="Taina T."/>
            <person name="Yua J.-Y."/>
            <person name="Lia J."/>
            <person name="Xua B."/>
            <person name="Chenc J."/>
            <person name="D'Auriad J.C."/>
            <person name="Huanga J.-P."/>
            <person name="Huanga S.-X."/>
        </authorList>
    </citation>
    <scope>NUCLEOTIDE SEQUENCE [LARGE SCALE GENOMIC DNA]</scope>
    <source>
        <strain evidence="8">cv. KIB-2019</strain>
    </source>
</reference>
<comment type="similarity">
    <text evidence="1 4">Belongs to the glycosyl hydrolase 17 family.</text>
</comment>
<keyword evidence="2 5" id="KW-0378">Hydrolase</keyword>
<evidence type="ECO:0000256" key="3">
    <source>
        <dbReference type="ARBA" id="ARBA00023295"/>
    </source>
</evidence>
<dbReference type="AlphaFoldDB" id="A0A9Q1RUF8"/>
<comment type="caution">
    <text evidence="7">The sequence shown here is derived from an EMBL/GenBank/DDBJ whole genome shotgun (WGS) entry which is preliminary data.</text>
</comment>
<dbReference type="OrthoDB" id="941679at2759"/>
<evidence type="ECO:0000256" key="6">
    <source>
        <dbReference type="SAM" id="SignalP"/>
    </source>
</evidence>
<evidence type="ECO:0000313" key="7">
    <source>
        <dbReference type="EMBL" id="KAJ8573934.1"/>
    </source>
</evidence>
<protein>
    <submittedName>
        <fullName evidence="7">Uncharacterized protein</fullName>
    </submittedName>
</protein>
<dbReference type="EMBL" id="JAJAGQ010000001">
    <property type="protein sequence ID" value="KAJ8573934.1"/>
    <property type="molecule type" value="Genomic_DNA"/>
</dbReference>
<keyword evidence="8" id="KW-1185">Reference proteome</keyword>
<gene>
    <name evidence="7" type="ORF">K7X08_010445</name>
</gene>
<dbReference type="GO" id="GO:0004553">
    <property type="term" value="F:hydrolase activity, hydrolyzing O-glycosyl compounds"/>
    <property type="evidence" value="ECO:0007669"/>
    <property type="project" value="InterPro"/>
</dbReference>
<keyword evidence="3 5" id="KW-0326">Glycosidase</keyword>